<evidence type="ECO:0000313" key="8">
    <source>
        <dbReference type="EMBL" id="KAF6163597.1"/>
    </source>
</evidence>
<dbReference type="GO" id="GO:0022627">
    <property type="term" value="C:cytosolic small ribosomal subunit"/>
    <property type="evidence" value="ECO:0007669"/>
    <property type="project" value="TreeGrafter"/>
</dbReference>
<keyword evidence="9" id="KW-1185">Reference proteome</keyword>
<name>A0A7J7N8X4_9MAGN</name>
<protein>
    <recommendedName>
        <fullName evidence="7">Plectin/eS10 N-terminal domain-containing protein</fullName>
    </recommendedName>
</protein>
<gene>
    <name evidence="8" type="ORF">GIB67_022162</name>
</gene>
<evidence type="ECO:0000256" key="2">
    <source>
        <dbReference type="ARBA" id="ARBA00007278"/>
    </source>
</evidence>
<evidence type="ECO:0000259" key="7">
    <source>
        <dbReference type="Pfam" id="PF03501"/>
    </source>
</evidence>
<feature type="compositionally biased region" description="Basic and acidic residues" evidence="6">
    <location>
        <begin position="123"/>
        <end position="140"/>
    </location>
</feature>
<reference evidence="8 9" key="1">
    <citation type="journal article" date="2020" name="IScience">
        <title>Genome Sequencing of the Endangered Kingdonia uniflora (Circaeasteraceae, Ranunculales) Reveals Potential Mechanisms of Evolutionary Specialization.</title>
        <authorList>
            <person name="Sun Y."/>
            <person name="Deng T."/>
            <person name="Zhang A."/>
            <person name="Moore M.J."/>
            <person name="Landis J.B."/>
            <person name="Lin N."/>
            <person name="Zhang H."/>
            <person name="Zhang X."/>
            <person name="Huang J."/>
            <person name="Zhang X."/>
            <person name="Sun H."/>
            <person name="Wang H."/>
        </authorList>
    </citation>
    <scope>NUCLEOTIDE SEQUENCE [LARGE SCALE GENOMIC DNA]</scope>
    <source>
        <strain evidence="8">TB1705</strain>
        <tissue evidence="8">Leaf</tissue>
    </source>
</reference>
<sequence length="171" mass="20140">MRRRLPNLQVIKLTQSFKSKEYVRETFAWQHYYWYLTNEGIEFLRTFLNLPSKTVPATLKKYVKPMGHPMGDPGSDRPRFAFIDFISNELIWFFVFLDSSKTSKLKIMRFIFQGPPCFEGNRPRFGDRDGYRRGEGEFGGDKTGTSAEYQPSFRLVGLELRISKKILPEYK</sequence>
<dbReference type="PANTHER" id="PTHR12146">
    <property type="entry name" value="40S RIBOSOMAL PROTEIN S10"/>
    <property type="match status" value="1"/>
</dbReference>
<dbReference type="GO" id="GO:0003735">
    <property type="term" value="F:structural constituent of ribosome"/>
    <property type="evidence" value="ECO:0007669"/>
    <property type="project" value="TreeGrafter"/>
</dbReference>
<dbReference type="AlphaFoldDB" id="A0A7J7N8X4"/>
<comment type="similarity">
    <text evidence="2">Belongs to the eukaryotic ribosomal protein eS10 family.</text>
</comment>
<evidence type="ECO:0000256" key="6">
    <source>
        <dbReference type="SAM" id="MobiDB-lite"/>
    </source>
</evidence>
<keyword evidence="5" id="KW-0687">Ribonucleoprotein</keyword>
<keyword evidence="3" id="KW-0963">Cytoplasm</keyword>
<organism evidence="8 9">
    <name type="scientific">Kingdonia uniflora</name>
    <dbReference type="NCBI Taxonomy" id="39325"/>
    <lineage>
        <taxon>Eukaryota</taxon>
        <taxon>Viridiplantae</taxon>
        <taxon>Streptophyta</taxon>
        <taxon>Embryophyta</taxon>
        <taxon>Tracheophyta</taxon>
        <taxon>Spermatophyta</taxon>
        <taxon>Magnoliopsida</taxon>
        <taxon>Ranunculales</taxon>
        <taxon>Circaeasteraceae</taxon>
        <taxon>Kingdonia</taxon>
    </lineage>
</organism>
<proteinExistence type="inferred from homology"/>
<accession>A0A7J7N8X4</accession>
<dbReference type="InterPro" id="IPR036388">
    <property type="entry name" value="WH-like_DNA-bd_sf"/>
</dbReference>
<dbReference type="InterPro" id="IPR037447">
    <property type="entry name" value="Ribosomal_eS10"/>
</dbReference>
<dbReference type="EMBL" id="JACGCM010000972">
    <property type="protein sequence ID" value="KAF6163597.1"/>
    <property type="molecule type" value="Genomic_DNA"/>
</dbReference>
<evidence type="ECO:0000256" key="1">
    <source>
        <dbReference type="ARBA" id="ARBA00004496"/>
    </source>
</evidence>
<dbReference type="OrthoDB" id="5211809at2759"/>
<evidence type="ECO:0000256" key="3">
    <source>
        <dbReference type="ARBA" id="ARBA00022490"/>
    </source>
</evidence>
<feature type="region of interest" description="Disordered" evidence="6">
    <location>
        <begin position="123"/>
        <end position="146"/>
    </location>
</feature>
<evidence type="ECO:0000256" key="5">
    <source>
        <dbReference type="ARBA" id="ARBA00023274"/>
    </source>
</evidence>
<dbReference type="Proteomes" id="UP000541444">
    <property type="component" value="Unassembled WGS sequence"/>
</dbReference>
<keyword evidence="4" id="KW-0689">Ribosomal protein</keyword>
<evidence type="ECO:0000256" key="4">
    <source>
        <dbReference type="ARBA" id="ARBA00022980"/>
    </source>
</evidence>
<comment type="caution">
    <text evidence="8">The sequence shown here is derived from an EMBL/GenBank/DDBJ whole genome shotgun (WGS) entry which is preliminary data.</text>
</comment>
<dbReference type="Pfam" id="PF03501">
    <property type="entry name" value="S10_plectin"/>
    <property type="match status" value="1"/>
</dbReference>
<dbReference type="PANTHER" id="PTHR12146:SF0">
    <property type="entry name" value="RIBOSOMAL PROTEIN S10"/>
    <property type="match status" value="1"/>
</dbReference>
<comment type="subcellular location">
    <subcellularLocation>
        <location evidence="1">Cytoplasm</location>
    </subcellularLocation>
</comment>
<evidence type="ECO:0000313" key="9">
    <source>
        <dbReference type="Proteomes" id="UP000541444"/>
    </source>
</evidence>
<dbReference type="Gene3D" id="1.10.10.10">
    <property type="entry name" value="Winged helix-like DNA-binding domain superfamily/Winged helix DNA-binding domain"/>
    <property type="match status" value="1"/>
</dbReference>
<dbReference type="InterPro" id="IPR005326">
    <property type="entry name" value="Plectin_eS10_N"/>
</dbReference>
<feature type="domain" description="Plectin/eS10 N-terminal" evidence="7">
    <location>
        <begin position="5"/>
        <end position="61"/>
    </location>
</feature>
<dbReference type="GO" id="GO:0003723">
    <property type="term" value="F:RNA binding"/>
    <property type="evidence" value="ECO:0007669"/>
    <property type="project" value="TreeGrafter"/>
</dbReference>